<gene>
    <name evidence="5" type="ORF">C8D98_1175</name>
</gene>
<name>A0A4V2PSH0_9BACT</name>
<evidence type="ECO:0000256" key="1">
    <source>
        <dbReference type="ARBA" id="ARBA00023015"/>
    </source>
</evidence>
<feature type="domain" description="HTH cro/C1-type" evidence="4">
    <location>
        <begin position="19"/>
        <end position="73"/>
    </location>
</feature>
<dbReference type="RefSeq" id="WP_132872844.1">
    <property type="nucleotide sequence ID" value="NZ_JAJUHT010000013.1"/>
</dbReference>
<keyword evidence="6" id="KW-1185">Reference proteome</keyword>
<comment type="caution">
    <text evidence="5">The sequence shown here is derived from an EMBL/GenBank/DDBJ whole genome shotgun (WGS) entry which is preliminary data.</text>
</comment>
<dbReference type="Proteomes" id="UP000294614">
    <property type="component" value="Unassembled WGS sequence"/>
</dbReference>
<dbReference type="GO" id="GO:0003677">
    <property type="term" value="F:DNA binding"/>
    <property type="evidence" value="ECO:0007669"/>
    <property type="project" value="UniProtKB-KW"/>
</dbReference>
<dbReference type="GO" id="GO:0005829">
    <property type="term" value="C:cytosol"/>
    <property type="evidence" value="ECO:0007669"/>
    <property type="project" value="TreeGrafter"/>
</dbReference>
<evidence type="ECO:0000256" key="3">
    <source>
        <dbReference type="ARBA" id="ARBA00023163"/>
    </source>
</evidence>
<organism evidence="5 6">
    <name type="scientific">Seleniivibrio woodruffii</name>
    <dbReference type="NCBI Taxonomy" id="1078050"/>
    <lineage>
        <taxon>Bacteria</taxon>
        <taxon>Pseudomonadati</taxon>
        <taxon>Deferribacterota</taxon>
        <taxon>Deferribacteres</taxon>
        <taxon>Deferribacterales</taxon>
        <taxon>Geovibrionaceae</taxon>
        <taxon>Seleniivibrio</taxon>
    </lineage>
</organism>
<dbReference type="InterPro" id="IPR010982">
    <property type="entry name" value="Lambda_DNA-bd_dom_sf"/>
</dbReference>
<dbReference type="InterPro" id="IPR050807">
    <property type="entry name" value="TransReg_Diox_bact_type"/>
</dbReference>
<evidence type="ECO:0000259" key="4">
    <source>
        <dbReference type="PROSITE" id="PS50943"/>
    </source>
</evidence>
<dbReference type="GO" id="GO:0003700">
    <property type="term" value="F:DNA-binding transcription factor activity"/>
    <property type="evidence" value="ECO:0007669"/>
    <property type="project" value="TreeGrafter"/>
</dbReference>
<dbReference type="PANTHER" id="PTHR46797">
    <property type="entry name" value="HTH-TYPE TRANSCRIPTIONAL REGULATOR"/>
    <property type="match status" value="1"/>
</dbReference>
<dbReference type="InterPro" id="IPR001387">
    <property type="entry name" value="Cro/C1-type_HTH"/>
</dbReference>
<evidence type="ECO:0000313" key="5">
    <source>
        <dbReference type="EMBL" id="TCK62641.1"/>
    </source>
</evidence>
<sequence length="122" mass="13665">MSKQNIQNSTLLLHIGETVKLIRKQKKLSQEKLAEMADLHTTTISEIECGKSNLTILSLERIAGALNCSIISFFPGGHNSDDNAFHEQIKRLIANHHQMKPKEKPVHNNVVKAIADAFEPKE</sequence>
<dbReference type="CDD" id="cd00093">
    <property type="entry name" value="HTH_XRE"/>
    <property type="match status" value="1"/>
</dbReference>
<dbReference type="PROSITE" id="PS50943">
    <property type="entry name" value="HTH_CROC1"/>
    <property type="match status" value="1"/>
</dbReference>
<evidence type="ECO:0000256" key="2">
    <source>
        <dbReference type="ARBA" id="ARBA00023125"/>
    </source>
</evidence>
<dbReference type="OrthoDB" id="9814553at2"/>
<proteinExistence type="predicted"/>
<evidence type="ECO:0000313" key="6">
    <source>
        <dbReference type="Proteomes" id="UP000294614"/>
    </source>
</evidence>
<dbReference type="Pfam" id="PF01381">
    <property type="entry name" value="HTH_3"/>
    <property type="match status" value="1"/>
</dbReference>
<dbReference type="EMBL" id="SMGG01000003">
    <property type="protein sequence ID" value="TCK62641.1"/>
    <property type="molecule type" value="Genomic_DNA"/>
</dbReference>
<keyword evidence="1" id="KW-0805">Transcription regulation</keyword>
<dbReference type="AlphaFoldDB" id="A0A4V2PSH0"/>
<protein>
    <submittedName>
        <fullName evidence="5">Transcriptional regulator with XRE-family HTH domain</fullName>
    </submittedName>
</protein>
<reference evidence="5 6" key="1">
    <citation type="submission" date="2019-03" db="EMBL/GenBank/DDBJ databases">
        <title>Genomic Encyclopedia of Type Strains, Phase IV (KMG-IV): sequencing the most valuable type-strain genomes for metagenomic binning, comparative biology and taxonomic classification.</title>
        <authorList>
            <person name="Goeker M."/>
        </authorList>
    </citation>
    <scope>NUCLEOTIDE SEQUENCE [LARGE SCALE GENOMIC DNA]</scope>
    <source>
        <strain evidence="5 6">DSM 24984</strain>
    </source>
</reference>
<keyword evidence="3" id="KW-0804">Transcription</keyword>
<dbReference type="Gene3D" id="1.10.260.40">
    <property type="entry name" value="lambda repressor-like DNA-binding domains"/>
    <property type="match status" value="1"/>
</dbReference>
<dbReference type="SMART" id="SM00530">
    <property type="entry name" value="HTH_XRE"/>
    <property type="match status" value="1"/>
</dbReference>
<accession>A0A4V2PSH0</accession>
<dbReference type="PANTHER" id="PTHR46797:SF23">
    <property type="entry name" value="HTH-TYPE TRANSCRIPTIONAL REGULATOR SUTR"/>
    <property type="match status" value="1"/>
</dbReference>
<keyword evidence="2" id="KW-0238">DNA-binding</keyword>
<dbReference type="SUPFAM" id="SSF47413">
    <property type="entry name" value="lambda repressor-like DNA-binding domains"/>
    <property type="match status" value="1"/>
</dbReference>